<dbReference type="RefSeq" id="WP_243305695.1">
    <property type="nucleotide sequence ID" value="NZ_JALGBI010000001.1"/>
</dbReference>
<dbReference type="InterPro" id="IPR029058">
    <property type="entry name" value="AB_hydrolase_fold"/>
</dbReference>
<organism evidence="1 2">
    <name type="scientific">Variovorax terrae</name>
    <dbReference type="NCBI Taxonomy" id="2923278"/>
    <lineage>
        <taxon>Bacteria</taxon>
        <taxon>Pseudomonadati</taxon>
        <taxon>Pseudomonadota</taxon>
        <taxon>Betaproteobacteria</taxon>
        <taxon>Burkholderiales</taxon>
        <taxon>Comamonadaceae</taxon>
        <taxon>Variovorax</taxon>
    </lineage>
</organism>
<dbReference type="Gene3D" id="3.40.50.1820">
    <property type="entry name" value="alpha/beta hydrolase"/>
    <property type="match status" value="1"/>
</dbReference>
<reference evidence="1" key="1">
    <citation type="submission" date="2022-03" db="EMBL/GenBank/DDBJ databases">
        <authorList>
            <person name="Woo C.Y."/>
        </authorList>
    </citation>
    <scope>NUCLEOTIDE SEQUENCE</scope>
    <source>
        <strain evidence="1">CYS-02</strain>
    </source>
</reference>
<dbReference type="Proteomes" id="UP001139447">
    <property type="component" value="Unassembled WGS sequence"/>
</dbReference>
<protein>
    <submittedName>
        <fullName evidence="1">Alpha/beta fold hydrolase</fullName>
    </submittedName>
</protein>
<gene>
    <name evidence="1" type="ORF">MMF98_07735</name>
</gene>
<evidence type="ECO:0000313" key="2">
    <source>
        <dbReference type="Proteomes" id="UP001139447"/>
    </source>
</evidence>
<keyword evidence="2" id="KW-1185">Reference proteome</keyword>
<name>A0A9X1VWD5_9BURK</name>
<accession>A0A9X1VWD5</accession>
<dbReference type="AlphaFoldDB" id="A0A9X1VWD5"/>
<dbReference type="EMBL" id="JALGBI010000001">
    <property type="protein sequence ID" value="MCJ0763097.1"/>
    <property type="molecule type" value="Genomic_DNA"/>
</dbReference>
<sequence>MASPRQHPSNADLQPPSLALLALEFRAPWEFGALLPAWPALQRAPQGDGHAVIVFPGLSASDASTIPLRRYLGSLGYQMQGWDQGFNFGPRAGVLELAKRQLTEAFNASGRKVSLVGWSLGGVYARELAKELPQMVRGVITLGTPFAGPPKSTNAWRIYELTSGRNIDRESETYNLPEAPPVPTTSIYSRSDGIVAWQGSLQAPSSANPQTENIEVVASHIGLGLNPSTWWAVADRLAQREGHWRPFDRTGLFGLKSLIYPDPTRA</sequence>
<evidence type="ECO:0000313" key="1">
    <source>
        <dbReference type="EMBL" id="MCJ0763097.1"/>
    </source>
</evidence>
<proteinExistence type="predicted"/>
<dbReference type="SUPFAM" id="SSF53474">
    <property type="entry name" value="alpha/beta-Hydrolases"/>
    <property type="match status" value="1"/>
</dbReference>
<keyword evidence="1" id="KW-0378">Hydrolase</keyword>
<comment type="caution">
    <text evidence="1">The sequence shown here is derived from an EMBL/GenBank/DDBJ whole genome shotgun (WGS) entry which is preliminary data.</text>
</comment>
<dbReference type="GO" id="GO:0016787">
    <property type="term" value="F:hydrolase activity"/>
    <property type="evidence" value="ECO:0007669"/>
    <property type="project" value="UniProtKB-KW"/>
</dbReference>